<proteinExistence type="predicted"/>
<dbReference type="AlphaFoldDB" id="A0A9Q1GQL6"/>
<evidence type="ECO:0000313" key="1">
    <source>
        <dbReference type="EMBL" id="KAJ8425782.1"/>
    </source>
</evidence>
<sequence length="184" mass="20388">MPCFFKEELFKRGIVFTKEQEYKQLNEKLHATANLSDIYNIFCGVESEWREKKKGDNHKCSKVNVEMAFPSATNLEKKKSVAVIPENNGAPLYMNIPYGGSSSQGNFVSALNLTYNSNPNDQSLRQNGAPLCTNVHYDGSSSQGNVVSALNLLSNSNPNDQSLCQSTMAAVGYCPPLYFDPRTE</sequence>
<protein>
    <submittedName>
        <fullName evidence="1">Uncharacterized protein</fullName>
    </submittedName>
</protein>
<keyword evidence="2" id="KW-1185">Reference proteome</keyword>
<dbReference type="EMBL" id="JAKOGI010001408">
    <property type="protein sequence ID" value="KAJ8425782.1"/>
    <property type="molecule type" value="Genomic_DNA"/>
</dbReference>
<comment type="caution">
    <text evidence="1">The sequence shown here is derived from an EMBL/GenBank/DDBJ whole genome shotgun (WGS) entry which is preliminary data.</text>
</comment>
<dbReference type="OrthoDB" id="2402896at2759"/>
<gene>
    <name evidence="1" type="ORF">Cgig2_020920</name>
</gene>
<reference evidence="1" key="1">
    <citation type="submission" date="2022-04" db="EMBL/GenBank/DDBJ databases">
        <title>Carnegiea gigantea Genome sequencing and assembly v2.</title>
        <authorList>
            <person name="Copetti D."/>
            <person name="Sanderson M.J."/>
            <person name="Burquez A."/>
            <person name="Wojciechowski M.F."/>
        </authorList>
    </citation>
    <scope>NUCLEOTIDE SEQUENCE</scope>
    <source>
        <strain evidence="1">SGP5-SGP5p</strain>
        <tissue evidence="1">Aerial part</tissue>
    </source>
</reference>
<evidence type="ECO:0000313" key="2">
    <source>
        <dbReference type="Proteomes" id="UP001153076"/>
    </source>
</evidence>
<name>A0A9Q1GQL6_9CARY</name>
<organism evidence="1 2">
    <name type="scientific">Carnegiea gigantea</name>
    <dbReference type="NCBI Taxonomy" id="171969"/>
    <lineage>
        <taxon>Eukaryota</taxon>
        <taxon>Viridiplantae</taxon>
        <taxon>Streptophyta</taxon>
        <taxon>Embryophyta</taxon>
        <taxon>Tracheophyta</taxon>
        <taxon>Spermatophyta</taxon>
        <taxon>Magnoliopsida</taxon>
        <taxon>eudicotyledons</taxon>
        <taxon>Gunneridae</taxon>
        <taxon>Pentapetalae</taxon>
        <taxon>Caryophyllales</taxon>
        <taxon>Cactineae</taxon>
        <taxon>Cactaceae</taxon>
        <taxon>Cactoideae</taxon>
        <taxon>Echinocereeae</taxon>
        <taxon>Carnegiea</taxon>
    </lineage>
</organism>
<accession>A0A9Q1GQL6</accession>
<dbReference type="Proteomes" id="UP001153076">
    <property type="component" value="Unassembled WGS sequence"/>
</dbReference>